<accession>A0A2P2E5I6</accession>
<gene>
    <name evidence="1" type="ORF">LPTSP4_36830</name>
</gene>
<keyword evidence="2" id="KW-1185">Reference proteome</keyword>
<evidence type="ECO:0000313" key="2">
    <source>
        <dbReference type="Proteomes" id="UP000245133"/>
    </source>
</evidence>
<proteinExistence type="predicted"/>
<reference evidence="1 2" key="1">
    <citation type="submission" date="2018-02" db="EMBL/GenBank/DDBJ databases">
        <title>Novel Leptospira species isolated from soil and water in Japan.</title>
        <authorList>
            <person name="Nakao R."/>
            <person name="Masuzawa T."/>
        </authorList>
    </citation>
    <scope>NUCLEOTIDE SEQUENCE [LARGE SCALE GENOMIC DNA]</scope>
    <source>
        <strain evidence="1 2">YH101</strain>
    </source>
</reference>
<dbReference type="Proteomes" id="UP000245133">
    <property type="component" value="Unassembled WGS sequence"/>
</dbReference>
<evidence type="ECO:0000313" key="1">
    <source>
        <dbReference type="EMBL" id="GBF52145.1"/>
    </source>
</evidence>
<name>A0A2P2E5I6_9LEPT</name>
<protein>
    <submittedName>
        <fullName evidence="1">Uncharacterized protein</fullName>
    </submittedName>
</protein>
<sequence>MEEKKPNYLPFEENNSVIIPKSYGNISEIEKKGIIIAVESAFMKLKNLYDAITPIYQEYGFKPLSAGVIARDLSEKIESSIIQHCKTFNKGLGHNDLSRGRERWEVKICKNNGLSINQSSIIEGENYIVVNYHKDTEIKSIWILWEAQDAFFSERKRNANIRYLLKDKSRANIQILT</sequence>
<dbReference type="EMBL" id="BFBB01000017">
    <property type="protein sequence ID" value="GBF52145.1"/>
    <property type="molecule type" value="Genomic_DNA"/>
</dbReference>
<comment type="caution">
    <text evidence="1">The sequence shown here is derived from an EMBL/GenBank/DDBJ whole genome shotgun (WGS) entry which is preliminary data.</text>
</comment>
<dbReference type="RefSeq" id="WP_108978544.1">
    <property type="nucleotide sequence ID" value="NZ_BFBB01000017.1"/>
</dbReference>
<dbReference type="AlphaFoldDB" id="A0A2P2E5I6"/>
<organism evidence="1 2">
    <name type="scientific">Leptospira ryugenii</name>
    <dbReference type="NCBI Taxonomy" id="1917863"/>
    <lineage>
        <taxon>Bacteria</taxon>
        <taxon>Pseudomonadati</taxon>
        <taxon>Spirochaetota</taxon>
        <taxon>Spirochaetia</taxon>
        <taxon>Leptospirales</taxon>
        <taxon>Leptospiraceae</taxon>
        <taxon>Leptospira</taxon>
    </lineage>
</organism>